<dbReference type="Proteomes" id="UP000006694">
    <property type="component" value="Chromosome"/>
</dbReference>
<dbReference type="InterPro" id="IPR038765">
    <property type="entry name" value="Papain-like_cys_pep_sf"/>
</dbReference>
<gene>
    <name evidence="1" type="ordered locus">Fjoh_3033</name>
</gene>
<keyword evidence="2" id="KW-1185">Reference proteome</keyword>
<dbReference type="STRING" id="376686.Fjoh_3033"/>
<evidence type="ECO:0000313" key="2">
    <source>
        <dbReference type="Proteomes" id="UP000006694"/>
    </source>
</evidence>
<dbReference type="Gene3D" id="3.90.1720.10">
    <property type="entry name" value="endopeptidase domain like (from Nostoc punctiforme)"/>
    <property type="match status" value="1"/>
</dbReference>
<name>A5FFF9_FLAJ1</name>
<reference evidence="1 2" key="1">
    <citation type="journal article" date="2009" name="Appl. Environ. Microbiol.">
        <title>Novel features of the polysaccharide-digesting gliding bacterium Flavobacterium johnsoniae as revealed by genome sequence analysis.</title>
        <authorList>
            <person name="McBride M.J."/>
            <person name="Xie G."/>
            <person name="Martens E.C."/>
            <person name="Lapidus A."/>
            <person name="Henrissat B."/>
            <person name="Rhodes R.G."/>
            <person name="Goltsman E."/>
            <person name="Wang W."/>
            <person name="Xu J."/>
            <person name="Hunnicutt D.W."/>
            <person name="Staroscik A.M."/>
            <person name="Hoover T.R."/>
            <person name="Cheng Y.Q."/>
            <person name="Stein J.L."/>
        </authorList>
    </citation>
    <scope>NUCLEOTIDE SEQUENCE [LARGE SCALE GENOMIC DNA]</scope>
    <source>
        <strain evidence="2">ATCC 17061 / DSM 2064 / JCM 8514 / BCRC 14874 / CCUG 350202 / NBRC 14942 / NCIMB 11054 / UW101</strain>
    </source>
</reference>
<organism evidence="1 2">
    <name type="scientific">Flavobacterium johnsoniae (strain ATCC 17061 / DSM 2064 / JCM 8514 / BCRC 14874 / CCUG 350202 / NBRC 14942 / NCIMB 11054 / UW101)</name>
    <name type="common">Cytophaga johnsonae</name>
    <dbReference type="NCBI Taxonomy" id="376686"/>
    <lineage>
        <taxon>Bacteria</taxon>
        <taxon>Pseudomonadati</taxon>
        <taxon>Bacteroidota</taxon>
        <taxon>Flavobacteriia</taxon>
        <taxon>Flavobacteriales</taxon>
        <taxon>Flavobacteriaceae</taxon>
        <taxon>Flavobacterium</taxon>
    </lineage>
</organism>
<dbReference type="GeneID" id="31765945"/>
<dbReference type="RefSeq" id="WP_012025069.1">
    <property type="nucleotide sequence ID" value="NC_009441.1"/>
</dbReference>
<evidence type="ECO:0000313" key="1">
    <source>
        <dbReference type="EMBL" id="ABQ06054.1"/>
    </source>
</evidence>
<dbReference type="OrthoDB" id="7843671at2"/>
<accession>A5FFF9</accession>
<sequence length="372" mass="43747">MYQIDIHSLQQFDILLVRFPESESSQQIRENCNSEYSHAIIYLGGGAFVEGIEPVVTLFSYHRYYFPDLEDVKILRLSDAAGKSFNGAAAERALRSLASCNYSKRLLYHINKKNIDEDVITDFLEKKIWRNGIVCTSLITLPYYAGGVDFSSKNEPFYAHFGDIEKHKDFIDVTASTFQQIKEKDLRKDAYNYFTTYETGSILEKQAAIVVELNTYVQHKYRDITQHPEKYEDIRIAEENLGFSSWEDILPNLTRWFLSETGKKIDEELSELILSSKYNMLWFEEIHKYPEQFFPLYYWKFNSFGPSKDDIKFYTDSISETYKRIKEDEENTLKNFLGCPSKTYHILFNMYRSYTDLLVGALVQYEELLKYV</sequence>
<proteinExistence type="predicted"/>
<dbReference type="SUPFAM" id="SSF54001">
    <property type="entry name" value="Cysteine proteinases"/>
    <property type="match status" value="1"/>
</dbReference>
<protein>
    <submittedName>
        <fullName evidence="1">Uncharacterized protein</fullName>
    </submittedName>
</protein>
<dbReference type="AlphaFoldDB" id="A5FFF9"/>
<dbReference type="HOGENOM" id="CLU_743455_0_0_10"/>
<dbReference type="KEGG" id="fjo:Fjoh_3033"/>
<dbReference type="EMBL" id="CP000685">
    <property type="protein sequence ID" value="ABQ06054.1"/>
    <property type="molecule type" value="Genomic_DNA"/>
</dbReference>